<gene>
    <name evidence="1" type="ORF">UFOPK3773_01131</name>
</gene>
<proteinExistence type="predicted"/>
<protein>
    <submittedName>
        <fullName evidence="1">Unannotated protein</fullName>
    </submittedName>
</protein>
<dbReference type="AlphaFoldDB" id="A0A6J7JSN7"/>
<reference evidence="1" key="1">
    <citation type="submission" date="2020-05" db="EMBL/GenBank/DDBJ databases">
        <authorList>
            <person name="Chiriac C."/>
            <person name="Salcher M."/>
            <person name="Ghai R."/>
            <person name="Kavagutti S V."/>
        </authorList>
    </citation>
    <scope>NUCLEOTIDE SEQUENCE</scope>
</reference>
<name>A0A6J7JSN7_9ZZZZ</name>
<evidence type="ECO:0000313" key="1">
    <source>
        <dbReference type="EMBL" id="CAB4945987.1"/>
    </source>
</evidence>
<organism evidence="1">
    <name type="scientific">freshwater metagenome</name>
    <dbReference type="NCBI Taxonomy" id="449393"/>
    <lineage>
        <taxon>unclassified sequences</taxon>
        <taxon>metagenomes</taxon>
        <taxon>ecological metagenomes</taxon>
    </lineage>
</organism>
<dbReference type="EMBL" id="CAFBNF010000120">
    <property type="protein sequence ID" value="CAB4945987.1"/>
    <property type="molecule type" value="Genomic_DNA"/>
</dbReference>
<accession>A0A6J7JSN7</accession>
<sequence>MGDALLSRILDAIENLSEPHSPLRINQICQLAVIEAGMVAATLDDATSSRLAKPLAHLWFDEHALSPAADSGLLALRLTPDSVRAAVRRHGTMHVDRVEVSRLSRFGNAIIQLVNAMDLANAVGAREVSVVGAWFLPMGDTDIAGVTVINHATPEARAQASQAAVTLAGVMFNRNDLLPAVAHHVSGSVVSALGAALTVPRLDPLPPDHLVIHVRAGDIFASANPAPTYGQPPLAFYQRLLQHAPWSAVTVVYEDTGNPVVEPLLTQCRALGLTTHSVSGDLADDLAVVLSARTLACGWGTFGFVVAGLSEHCSTFVSFDSVQVPLGGRPMSILVATDLRGGYREAVLSGNWANTPQQRDLMLNYRVDDVSEVGFAPRD</sequence>